<feature type="domain" description="PAZ" evidence="8">
    <location>
        <begin position="306"/>
        <end position="415"/>
    </location>
</feature>
<feature type="region of interest" description="Disordered" evidence="7">
    <location>
        <begin position="46"/>
        <end position="93"/>
    </location>
</feature>
<dbReference type="Pfam" id="PF02170">
    <property type="entry name" value="PAZ"/>
    <property type="match status" value="1"/>
</dbReference>
<feature type="region of interest" description="Disordered" evidence="7">
    <location>
        <begin position="1"/>
        <end position="25"/>
    </location>
</feature>
<protein>
    <recommendedName>
        <fullName evidence="8">PAZ domain-containing protein</fullName>
    </recommendedName>
</protein>
<dbReference type="Proteomes" id="UP000663842">
    <property type="component" value="Unassembled WGS sequence"/>
</dbReference>
<dbReference type="EMBL" id="CAJOBF010009668">
    <property type="protein sequence ID" value="CAF4279195.1"/>
    <property type="molecule type" value="Genomic_DNA"/>
</dbReference>
<evidence type="ECO:0000313" key="10">
    <source>
        <dbReference type="Proteomes" id="UP000663842"/>
    </source>
</evidence>
<evidence type="ECO:0000259" key="8">
    <source>
        <dbReference type="PROSITE" id="PS50821"/>
    </source>
</evidence>
<accession>A0A820GLN0</accession>
<dbReference type="SUPFAM" id="SSF53098">
    <property type="entry name" value="Ribonuclease H-like"/>
    <property type="match status" value="1"/>
</dbReference>
<evidence type="ECO:0000256" key="1">
    <source>
        <dbReference type="ARBA" id="ARBA00004496"/>
    </source>
</evidence>
<keyword evidence="3" id="KW-0963">Cytoplasm</keyword>
<evidence type="ECO:0000256" key="6">
    <source>
        <dbReference type="ARBA" id="ARBA00038291"/>
    </source>
</evidence>
<dbReference type="GO" id="GO:0005737">
    <property type="term" value="C:cytoplasm"/>
    <property type="evidence" value="ECO:0007669"/>
    <property type="project" value="UniProtKB-SubCell"/>
</dbReference>
<comment type="subcellular location">
    <subcellularLocation>
        <location evidence="1">Cytoplasm</location>
    </subcellularLocation>
</comment>
<dbReference type="SMART" id="SM00949">
    <property type="entry name" value="PAZ"/>
    <property type="match status" value="1"/>
</dbReference>
<evidence type="ECO:0000256" key="5">
    <source>
        <dbReference type="ARBA" id="ARBA00023158"/>
    </source>
</evidence>
<evidence type="ECO:0000256" key="2">
    <source>
        <dbReference type="ARBA" id="ARBA00022473"/>
    </source>
</evidence>
<dbReference type="FunFam" id="2.170.260.10:FF:000003">
    <property type="entry name" value="Piwi-like RNA-mediated gene silencing 2"/>
    <property type="match status" value="1"/>
</dbReference>
<keyword evidence="2" id="KW-0217">Developmental protein</keyword>
<dbReference type="PROSITE" id="PS50821">
    <property type="entry name" value="PAZ"/>
    <property type="match status" value="1"/>
</dbReference>
<feature type="compositionally biased region" description="Polar residues" evidence="7">
    <location>
        <begin position="56"/>
        <end position="78"/>
    </location>
</feature>
<dbReference type="InterPro" id="IPR012337">
    <property type="entry name" value="RNaseH-like_sf"/>
</dbReference>
<feature type="non-terminal residue" evidence="9">
    <location>
        <position position="1"/>
    </location>
</feature>
<dbReference type="AlphaFoldDB" id="A0A820GLN0"/>
<dbReference type="InterPro" id="IPR003100">
    <property type="entry name" value="PAZ_dom"/>
</dbReference>
<feature type="compositionally biased region" description="Low complexity" evidence="7">
    <location>
        <begin position="46"/>
        <end position="55"/>
    </location>
</feature>
<evidence type="ECO:0000256" key="4">
    <source>
        <dbReference type="ARBA" id="ARBA00022884"/>
    </source>
</evidence>
<dbReference type="SUPFAM" id="SSF101690">
    <property type="entry name" value="PAZ domain"/>
    <property type="match status" value="1"/>
</dbReference>
<gene>
    <name evidence="9" type="ORF">UXM345_LOCUS32248</name>
</gene>
<dbReference type="InterPro" id="IPR036085">
    <property type="entry name" value="PAZ_dom_sf"/>
</dbReference>
<comment type="caution">
    <text evidence="9">The sequence shown here is derived from an EMBL/GenBank/DDBJ whole genome shotgun (WGS) entry which is preliminary data.</text>
</comment>
<evidence type="ECO:0000256" key="3">
    <source>
        <dbReference type="ARBA" id="ARBA00022490"/>
    </source>
</evidence>
<keyword evidence="5" id="KW-0943">RNA-mediated gene silencing</keyword>
<dbReference type="CDD" id="cd02845">
    <property type="entry name" value="PAZ_piwi_like"/>
    <property type="match status" value="1"/>
</dbReference>
<organism evidence="9 10">
    <name type="scientific">Rotaria magnacalcarata</name>
    <dbReference type="NCBI Taxonomy" id="392030"/>
    <lineage>
        <taxon>Eukaryota</taxon>
        <taxon>Metazoa</taxon>
        <taxon>Spiralia</taxon>
        <taxon>Gnathifera</taxon>
        <taxon>Rotifera</taxon>
        <taxon>Eurotatoria</taxon>
        <taxon>Bdelloidea</taxon>
        <taxon>Philodinida</taxon>
        <taxon>Philodinidae</taxon>
        <taxon>Rotaria</taxon>
    </lineage>
</organism>
<evidence type="ECO:0000313" key="9">
    <source>
        <dbReference type="EMBL" id="CAF4279195.1"/>
    </source>
</evidence>
<reference evidence="9" key="1">
    <citation type="submission" date="2021-02" db="EMBL/GenBank/DDBJ databases">
        <authorList>
            <person name="Nowell W R."/>
        </authorList>
    </citation>
    <scope>NUCLEOTIDE SEQUENCE</scope>
</reference>
<proteinExistence type="inferred from homology"/>
<dbReference type="Gene3D" id="2.170.260.10">
    <property type="entry name" value="paz domain"/>
    <property type="match status" value="1"/>
</dbReference>
<dbReference type="PANTHER" id="PTHR22891">
    <property type="entry name" value="EUKARYOTIC TRANSLATION INITIATION FACTOR 2C"/>
    <property type="match status" value="1"/>
</dbReference>
<name>A0A820GLN0_9BILA</name>
<dbReference type="GO" id="GO:0031047">
    <property type="term" value="P:regulatory ncRNA-mediated gene silencing"/>
    <property type="evidence" value="ECO:0007669"/>
    <property type="project" value="UniProtKB-KW"/>
</dbReference>
<evidence type="ECO:0000256" key="7">
    <source>
        <dbReference type="SAM" id="MobiDB-lite"/>
    </source>
</evidence>
<comment type="similarity">
    <text evidence="6">Belongs to the argonaute family. Piwi subfamily.</text>
</comment>
<dbReference type="GO" id="GO:0003723">
    <property type="term" value="F:RNA binding"/>
    <property type="evidence" value="ECO:0007669"/>
    <property type="project" value="UniProtKB-KW"/>
</dbReference>
<sequence>MDSVGRAPGRGRANLFNLTGQTDVNPRPGAFANAAAAVSSFSATSSASSVLTSTTPTEKQPPTSTGTSYEPVSSTTKSTIDKPRRGNAPVIMSAPRGKGVEHLVSDLATLSTGDRQTGSGRGTPWSNIGVSGDPISIVANYIRILSKPAWQLFQYHIDFNPEEMVVQRKMRREMVLQHKQILKDVAFDGTTLYSFEYIGDERTFECQHTVTGDPVEMRLRLAAKNSPDSPNFFHLANLIVRKLLELSGLRLIGRNYYQFDRKVDLERYRLTLFPGFLTNVNIYEGSLMINVDLSHKVLNKTTVFNRLQDIFTQFVDFKRAQDEATKELVGQIVLTTYNSKTYKIDEIAWDKSPNYTFKKRDGTDETLVKYYYDRYQLKIEDTTQPLLISKPSKKDRRAGQTGPLMLIPELCCVTGISDVMRSDFQFMKELATHTHIGPMSRFEKLTEFCHDIQNNQEAKDELKKWEISIDTGLVEFDGRLLESEQILYANRSIRYKHDEADWSREGRSLKHISCKNLKNWIVFYPSSLRELGDELINALYQVCVPFGMEVEYPTV</sequence>
<dbReference type="Pfam" id="PF23278">
    <property type="entry name" value="Piwi_N"/>
    <property type="match status" value="1"/>
</dbReference>
<keyword evidence="4" id="KW-0694">RNA-binding</keyword>